<protein>
    <submittedName>
        <fullName evidence="2">Por secretion system C-terminal sorting domain-containing protein</fullName>
    </submittedName>
</protein>
<evidence type="ECO:0000313" key="2">
    <source>
        <dbReference type="EMBL" id="SEQ35973.1"/>
    </source>
</evidence>
<dbReference type="EMBL" id="FOFB01000008">
    <property type="protein sequence ID" value="SEQ35973.1"/>
    <property type="molecule type" value="Genomic_DNA"/>
</dbReference>
<gene>
    <name evidence="2" type="ORF">SAMN05444359_108193</name>
</gene>
<dbReference type="AlphaFoldDB" id="A0A1H9FET3"/>
<dbReference type="InterPro" id="IPR026444">
    <property type="entry name" value="Secre_tail"/>
</dbReference>
<evidence type="ECO:0000256" key="1">
    <source>
        <dbReference type="SAM" id="SignalP"/>
    </source>
</evidence>
<dbReference type="InParanoid" id="A0A1H9FET3"/>
<organism evidence="2 3">
    <name type="scientific">Neolewinella agarilytica</name>
    <dbReference type="NCBI Taxonomy" id="478744"/>
    <lineage>
        <taxon>Bacteria</taxon>
        <taxon>Pseudomonadati</taxon>
        <taxon>Bacteroidota</taxon>
        <taxon>Saprospiria</taxon>
        <taxon>Saprospirales</taxon>
        <taxon>Lewinellaceae</taxon>
        <taxon>Neolewinella</taxon>
    </lineage>
</organism>
<dbReference type="Gene3D" id="2.60.120.260">
    <property type="entry name" value="Galactose-binding domain-like"/>
    <property type="match status" value="1"/>
</dbReference>
<evidence type="ECO:0000313" key="3">
    <source>
        <dbReference type="Proteomes" id="UP000199021"/>
    </source>
</evidence>
<dbReference type="NCBIfam" id="TIGR04183">
    <property type="entry name" value="Por_Secre_tail"/>
    <property type="match status" value="1"/>
</dbReference>
<proteinExistence type="predicted"/>
<sequence length="831" mass="90609">MNVRLLLPVLFLGLGFSPLFAQQFVPLSGYDFPDNSLPAPLTPKVNCGDFGLDAYELFEAGESRTIKLDLDTIGLGPGITYSCEGCAEAAFGTAVFANDTLTYSADAGAEEGVDELSFTACNAAGECAIVIPLSILVRRDSRTIDLGNRIVLPGGVVEVGVPREMLPSEAICRTIETCATDYAGREQRVAFLEGMDRGNDFRYVAARAGGEDAVCVTVCTAFGLCDVYRATFTIDREAVDLPFFDDFSYNDFRPAANLWQNEDVLINRNFAVGPPSIGVATFDAVDFDGKPYASGSSTPVPRDYLTSTPINMAGQSGVNLHFQLQPRGLGNRPERQDSFLVQFLSPEGNWSTALRIEGVPITTGNNTPLPFESYTLTIPDEMLYNGFQFRFANKSSEVGAVDMWHLDYVRLDAEQNPPRDLALQAEAFYLTEPYTAIPMRHLQAGGEALFRDSITLILENLSAGATDDITVDNGLSRLRVQGGSNDPITVAASPLLPSAFGTGGSGDNEFAPGQRLDRTILFSKLGKVYTDIVGYLLTVADENLTHKLETIYLFNNNGETSGAYEPGITDNNFSSVTTCFGEYMAYDDGTAEVTLEGQSGTTILQEYNAFVDDQLTGIQVRIPRGLGGLGDQDIRLVVYSGDTMPTDLIYSEDFPILYAEDFHLDSLQGYTTYTFDAPVDLITGAFWVGWEQQSASRSIGVGFDRNNSPEEVQWFDVGNGFQRLGGTTTGAIMLRPLLAGFAGFQTNTDDPAQQEPLIEVFPNPTNGTLHLRPRQLSATQVLRYRLFSFSGALLREVSNADRLELGDLPAGIYLLEASDGTRWSHHKIVRR</sequence>
<dbReference type="Proteomes" id="UP000199021">
    <property type="component" value="Unassembled WGS sequence"/>
</dbReference>
<name>A0A1H9FET3_9BACT</name>
<dbReference type="RefSeq" id="WP_090167675.1">
    <property type="nucleotide sequence ID" value="NZ_FOFB01000008.1"/>
</dbReference>
<feature type="signal peptide" evidence="1">
    <location>
        <begin position="1"/>
        <end position="21"/>
    </location>
</feature>
<keyword evidence="1" id="KW-0732">Signal</keyword>
<dbReference type="STRING" id="478744.SAMN05444359_108193"/>
<dbReference type="OrthoDB" id="1488838at2"/>
<accession>A0A1H9FET3</accession>
<feature type="chain" id="PRO_5011709314" evidence="1">
    <location>
        <begin position="22"/>
        <end position="831"/>
    </location>
</feature>
<keyword evidence="3" id="KW-1185">Reference proteome</keyword>
<reference evidence="3" key="1">
    <citation type="submission" date="2016-10" db="EMBL/GenBank/DDBJ databases">
        <authorList>
            <person name="Varghese N."/>
            <person name="Submissions S."/>
        </authorList>
    </citation>
    <scope>NUCLEOTIDE SEQUENCE [LARGE SCALE GENOMIC DNA]</scope>
    <source>
        <strain evidence="3">DSM 24740</strain>
    </source>
</reference>